<dbReference type="EMBL" id="JQ661331">
    <property type="protein sequence ID" value="AFZ84286.1"/>
    <property type="molecule type" value="Genomic_DNA"/>
</dbReference>
<organism evidence="1">
    <name type="scientific">Thermococcus sp. EXT9</name>
    <dbReference type="NCBI Taxonomy" id="1197732"/>
    <lineage>
        <taxon>Archaea</taxon>
        <taxon>Methanobacteriati</taxon>
        <taxon>Methanobacteriota</taxon>
        <taxon>Thermococci</taxon>
        <taxon>Thermococcales</taxon>
        <taxon>Thermococcaceae</taxon>
        <taxon>Thermococcus</taxon>
    </lineage>
</organism>
<protein>
    <submittedName>
        <fullName evidence="1">RHH domain protein best hit to the antitoxin ParD of the ParD-ParE system</fullName>
    </submittedName>
</protein>
<dbReference type="AlphaFoldDB" id="L0BAH9"/>
<geneLocation type="plasmid" evidence="1">
    <name>pEXT9a</name>
</geneLocation>
<reference evidence="1" key="1">
    <citation type="journal article" date="2013" name="PLoS ONE">
        <title>Insights into dynamics of mobile genetic elements in hyperthermophilic environments from five new thermococcus plasmids.</title>
        <authorList>
            <person name="Krupovic M."/>
            <person name="Gonnet M."/>
            <person name="Hania W.B."/>
            <person name="Forterre P."/>
            <person name="Erauso G."/>
        </authorList>
    </citation>
    <scope>NUCLEOTIDE SEQUENCE</scope>
    <source>
        <plasmid evidence="1">pEXT9a</plasmid>
    </source>
</reference>
<sequence length="132" mass="15074">MPRPSPFKGKETRTTSMRLPVDLLDVMEDLIDLGIYKSKNQIVAEALENLYYELAMAIELRYLAQKRALESGKDPENLTYADVLKAMGEILQERAEDFVKREPFMEAVGKVLAKDPEKAHEVAKKMMEALKK</sequence>
<evidence type="ECO:0000313" key="1">
    <source>
        <dbReference type="EMBL" id="AFZ84286.1"/>
    </source>
</evidence>
<proteinExistence type="predicted"/>
<gene>
    <name evidence="1" type="ORF">e9a-15</name>
</gene>
<keyword evidence="1" id="KW-0614">Plasmid</keyword>
<name>L0BAH9_9EURY</name>
<accession>L0BAH9</accession>